<organism evidence="2 3">
    <name type="scientific">Calycomorphotria hydatis</name>
    <dbReference type="NCBI Taxonomy" id="2528027"/>
    <lineage>
        <taxon>Bacteria</taxon>
        <taxon>Pseudomonadati</taxon>
        <taxon>Planctomycetota</taxon>
        <taxon>Planctomycetia</taxon>
        <taxon>Planctomycetales</taxon>
        <taxon>Planctomycetaceae</taxon>
        <taxon>Calycomorphotria</taxon>
    </lineage>
</organism>
<proteinExistence type="predicted"/>
<feature type="signal peptide" evidence="1">
    <location>
        <begin position="1"/>
        <end position="21"/>
    </location>
</feature>
<accession>A0A517TC53</accession>
<dbReference type="OrthoDB" id="249490at2"/>
<dbReference type="AlphaFoldDB" id="A0A517TC53"/>
<keyword evidence="1" id="KW-0732">Signal</keyword>
<dbReference type="KEGG" id="chya:V22_32130"/>
<protein>
    <submittedName>
        <fullName evidence="2">Uncharacterized protein</fullName>
    </submittedName>
</protein>
<evidence type="ECO:0000313" key="3">
    <source>
        <dbReference type="Proteomes" id="UP000319976"/>
    </source>
</evidence>
<keyword evidence="3" id="KW-1185">Reference proteome</keyword>
<dbReference type="Proteomes" id="UP000319976">
    <property type="component" value="Chromosome"/>
</dbReference>
<gene>
    <name evidence="2" type="ORF">V22_32130</name>
</gene>
<evidence type="ECO:0000256" key="1">
    <source>
        <dbReference type="SAM" id="SignalP"/>
    </source>
</evidence>
<dbReference type="RefSeq" id="WP_145264651.1">
    <property type="nucleotide sequence ID" value="NZ_CP036316.1"/>
</dbReference>
<name>A0A517TC53_9PLAN</name>
<feature type="chain" id="PRO_5021844082" evidence="1">
    <location>
        <begin position="22"/>
        <end position="368"/>
    </location>
</feature>
<evidence type="ECO:0000313" key="2">
    <source>
        <dbReference type="EMBL" id="QDT65949.1"/>
    </source>
</evidence>
<reference evidence="2 3" key="1">
    <citation type="submission" date="2019-02" db="EMBL/GenBank/DDBJ databases">
        <title>Deep-cultivation of Planctomycetes and their phenomic and genomic characterization uncovers novel biology.</title>
        <authorList>
            <person name="Wiegand S."/>
            <person name="Jogler M."/>
            <person name="Boedeker C."/>
            <person name="Pinto D."/>
            <person name="Vollmers J."/>
            <person name="Rivas-Marin E."/>
            <person name="Kohn T."/>
            <person name="Peeters S.H."/>
            <person name="Heuer A."/>
            <person name="Rast P."/>
            <person name="Oberbeckmann S."/>
            <person name="Bunk B."/>
            <person name="Jeske O."/>
            <person name="Meyerdierks A."/>
            <person name="Storesund J.E."/>
            <person name="Kallscheuer N."/>
            <person name="Luecker S."/>
            <person name="Lage O.M."/>
            <person name="Pohl T."/>
            <person name="Merkel B.J."/>
            <person name="Hornburger P."/>
            <person name="Mueller R.-W."/>
            <person name="Bruemmer F."/>
            <person name="Labrenz M."/>
            <person name="Spormann A.M."/>
            <person name="Op den Camp H."/>
            <person name="Overmann J."/>
            <person name="Amann R."/>
            <person name="Jetten M.S.M."/>
            <person name="Mascher T."/>
            <person name="Medema M.H."/>
            <person name="Devos D.P."/>
            <person name="Kaster A.-K."/>
            <person name="Ovreas L."/>
            <person name="Rohde M."/>
            <person name="Galperin M.Y."/>
            <person name="Jogler C."/>
        </authorList>
    </citation>
    <scope>NUCLEOTIDE SEQUENCE [LARGE SCALE GENOMIC DNA]</scope>
    <source>
        <strain evidence="2 3">V22</strain>
    </source>
</reference>
<dbReference type="EMBL" id="CP036316">
    <property type="protein sequence ID" value="QDT65949.1"/>
    <property type="molecule type" value="Genomic_DNA"/>
</dbReference>
<sequence length="368" mass="40311" precursor="true">MFRLPHILAFVAIFGVSAQFAAAQYYAPTAETQSQHSPVTLLPPEYDAVFPHTPNTFETQATAELTQPSQFVTPAGGVTGASPYGRSPAPVPPLAPPPERFSPPANGVTSMSADGTFLSARDLNASYTFISGQIGDFGLDTFDLQGAVFAKCFPKFSITPGFGVSWLEGPQQTDVPAQLYSARLQFAYRDQINRQVGYELAATPSLFSDFNNMSSDAFRLSGRAIAFIGFSLQFRIALGVVYLDRDDVPVLPAVGVIYIPNEWLRYELVFPRPRIIGRLGGTPGHEWWGYVAGEFGGGSWAVERASGADDTMSYRDYRLVLGLEKTWANGWKSQYELGYVFGRDIEYNSGIGDYSPDSSLMFRIAFSK</sequence>